<dbReference type="InterPro" id="IPR036457">
    <property type="entry name" value="PPM-type-like_dom_sf"/>
</dbReference>
<dbReference type="Gene3D" id="3.60.40.10">
    <property type="entry name" value="PPM-type phosphatase domain"/>
    <property type="match status" value="1"/>
</dbReference>
<sequence>MAQGKGGEDRMHIVICEEHGWVYVGIYDGFNGPDATDYLLNNMFYAVHDELKGFL</sequence>
<name>A0A2K3K674_TRIPR</name>
<reference evidence="1 2" key="2">
    <citation type="journal article" date="2017" name="Front. Plant Sci.">
        <title>Gene Classification and Mining of Molecular Markers Useful in Red Clover (Trifolium pratense) Breeding.</title>
        <authorList>
            <person name="Istvanek J."/>
            <person name="Dluhosova J."/>
            <person name="Dluhos P."/>
            <person name="Patkova L."/>
            <person name="Nedelnik J."/>
            <person name="Repkova J."/>
        </authorList>
    </citation>
    <scope>NUCLEOTIDE SEQUENCE [LARGE SCALE GENOMIC DNA]</scope>
    <source>
        <strain evidence="2">cv. Tatra</strain>
        <tissue evidence="1">Young leaves</tissue>
    </source>
</reference>
<dbReference type="EMBL" id="ASHM01143585">
    <property type="protein sequence ID" value="PNX61771.1"/>
    <property type="molecule type" value="Genomic_DNA"/>
</dbReference>
<evidence type="ECO:0008006" key="3">
    <source>
        <dbReference type="Google" id="ProtNLM"/>
    </source>
</evidence>
<organism evidence="1 2">
    <name type="scientific">Trifolium pratense</name>
    <name type="common">Red clover</name>
    <dbReference type="NCBI Taxonomy" id="57577"/>
    <lineage>
        <taxon>Eukaryota</taxon>
        <taxon>Viridiplantae</taxon>
        <taxon>Streptophyta</taxon>
        <taxon>Embryophyta</taxon>
        <taxon>Tracheophyta</taxon>
        <taxon>Spermatophyta</taxon>
        <taxon>Magnoliopsida</taxon>
        <taxon>eudicotyledons</taxon>
        <taxon>Gunneridae</taxon>
        <taxon>Pentapetalae</taxon>
        <taxon>rosids</taxon>
        <taxon>fabids</taxon>
        <taxon>Fabales</taxon>
        <taxon>Fabaceae</taxon>
        <taxon>Papilionoideae</taxon>
        <taxon>50 kb inversion clade</taxon>
        <taxon>NPAAA clade</taxon>
        <taxon>Hologalegina</taxon>
        <taxon>IRL clade</taxon>
        <taxon>Trifolieae</taxon>
        <taxon>Trifolium</taxon>
    </lineage>
</organism>
<dbReference type="SUPFAM" id="SSF81606">
    <property type="entry name" value="PP2C-like"/>
    <property type="match status" value="1"/>
</dbReference>
<reference evidence="1 2" key="1">
    <citation type="journal article" date="2014" name="Am. J. Bot.">
        <title>Genome assembly and annotation for red clover (Trifolium pratense; Fabaceae).</title>
        <authorList>
            <person name="Istvanek J."/>
            <person name="Jaros M."/>
            <person name="Krenek A."/>
            <person name="Repkova J."/>
        </authorList>
    </citation>
    <scope>NUCLEOTIDE SEQUENCE [LARGE SCALE GENOMIC DNA]</scope>
    <source>
        <strain evidence="2">cv. Tatra</strain>
        <tissue evidence="1">Young leaves</tissue>
    </source>
</reference>
<gene>
    <name evidence="1" type="ORF">L195_g060827</name>
</gene>
<dbReference type="ExpressionAtlas" id="A0A2K3K674">
    <property type="expression patterns" value="baseline"/>
</dbReference>
<dbReference type="Proteomes" id="UP000236291">
    <property type="component" value="Unassembled WGS sequence"/>
</dbReference>
<feature type="non-terminal residue" evidence="1">
    <location>
        <position position="55"/>
    </location>
</feature>
<evidence type="ECO:0000313" key="1">
    <source>
        <dbReference type="EMBL" id="PNX61771.1"/>
    </source>
</evidence>
<evidence type="ECO:0000313" key="2">
    <source>
        <dbReference type="Proteomes" id="UP000236291"/>
    </source>
</evidence>
<dbReference type="AlphaFoldDB" id="A0A2K3K674"/>
<proteinExistence type="predicted"/>
<accession>A0A2K3K674</accession>
<comment type="caution">
    <text evidence="1">The sequence shown here is derived from an EMBL/GenBank/DDBJ whole genome shotgun (WGS) entry which is preliminary data.</text>
</comment>
<protein>
    <recommendedName>
        <fullName evidence="3">PPM-type phosphatase domain-containing protein</fullName>
    </recommendedName>
</protein>